<dbReference type="Pfam" id="PF23598">
    <property type="entry name" value="LRR_14"/>
    <property type="match status" value="1"/>
</dbReference>
<organism evidence="15 16">
    <name type="scientific">Senna tora</name>
    <dbReference type="NCBI Taxonomy" id="362788"/>
    <lineage>
        <taxon>Eukaryota</taxon>
        <taxon>Viridiplantae</taxon>
        <taxon>Streptophyta</taxon>
        <taxon>Embryophyta</taxon>
        <taxon>Tracheophyta</taxon>
        <taxon>Spermatophyta</taxon>
        <taxon>Magnoliopsida</taxon>
        <taxon>eudicotyledons</taxon>
        <taxon>Gunneridae</taxon>
        <taxon>Pentapetalae</taxon>
        <taxon>rosids</taxon>
        <taxon>fabids</taxon>
        <taxon>Fabales</taxon>
        <taxon>Fabaceae</taxon>
        <taxon>Caesalpinioideae</taxon>
        <taxon>Cassia clade</taxon>
        <taxon>Senna</taxon>
    </lineage>
</organism>
<evidence type="ECO:0000259" key="14">
    <source>
        <dbReference type="Pfam" id="PF23598"/>
    </source>
</evidence>
<keyword evidence="3" id="KW-1003">Cell membrane</keyword>
<dbReference type="InterPro" id="IPR055414">
    <property type="entry name" value="LRR_R13L4/SHOC2-like"/>
</dbReference>
<dbReference type="PANTHER" id="PTHR48063:SF52">
    <property type="entry name" value="LRR RECEPTOR-LIKE KINASE FAMILY PROTEIN"/>
    <property type="match status" value="1"/>
</dbReference>
<dbReference type="PANTHER" id="PTHR48063">
    <property type="entry name" value="LRR RECEPTOR-LIKE KINASE"/>
    <property type="match status" value="1"/>
</dbReference>
<keyword evidence="9" id="KW-0472">Membrane</keyword>
<evidence type="ECO:0000259" key="13">
    <source>
        <dbReference type="Pfam" id="PF08263"/>
    </source>
</evidence>
<feature type="domain" description="Disease resistance R13L4/SHOC-2-like LRR" evidence="14">
    <location>
        <begin position="224"/>
        <end position="417"/>
    </location>
</feature>
<keyword evidence="4" id="KW-0433">Leucine-rich repeat</keyword>
<dbReference type="GO" id="GO:0005886">
    <property type="term" value="C:plasma membrane"/>
    <property type="evidence" value="ECO:0007669"/>
    <property type="project" value="UniProtKB-SubCell"/>
</dbReference>
<evidence type="ECO:0000256" key="12">
    <source>
        <dbReference type="SAM" id="SignalP"/>
    </source>
</evidence>
<evidence type="ECO:0000256" key="2">
    <source>
        <dbReference type="ARBA" id="ARBA00009592"/>
    </source>
</evidence>
<evidence type="ECO:0000256" key="1">
    <source>
        <dbReference type="ARBA" id="ARBA00004251"/>
    </source>
</evidence>
<keyword evidence="16" id="KW-1185">Reference proteome</keyword>
<dbReference type="Pfam" id="PF00560">
    <property type="entry name" value="LRR_1"/>
    <property type="match status" value="3"/>
</dbReference>
<dbReference type="SMART" id="SM00365">
    <property type="entry name" value="LRR_SD22"/>
    <property type="match status" value="4"/>
</dbReference>
<dbReference type="InterPro" id="IPR001611">
    <property type="entry name" value="Leu-rich_rpt"/>
</dbReference>
<protein>
    <submittedName>
        <fullName evidence="15">Receptor-like protein EIX2</fullName>
    </submittedName>
</protein>
<dbReference type="EMBL" id="JAAIUW010000009">
    <property type="protein sequence ID" value="KAF7815749.1"/>
    <property type="molecule type" value="Genomic_DNA"/>
</dbReference>
<keyword evidence="10 15" id="KW-0675">Receptor</keyword>
<gene>
    <name evidence="15" type="ORF">G2W53_029718</name>
</gene>
<dbReference type="InterPro" id="IPR032675">
    <property type="entry name" value="LRR_dom_sf"/>
</dbReference>
<keyword evidence="6 12" id="KW-0732">Signal</keyword>
<evidence type="ECO:0000256" key="9">
    <source>
        <dbReference type="ARBA" id="ARBA00023136"/>
    </source>
</evidence>
<name>A0A834WG11_9FABA</name>
<sequence length="923" mass="102788">MVSFFSSNISFVLSLLLCATTFNPCLCSNNNKVIRCDEKDRSALSVFKAGVLDSSNLLSSWSTEEDCCEWVGVQCDNLTGRVTMLDLQGFFLAGEINLSDLLQLESLNHLDLGHNVFTAISIPPNYTSKFEYLDLSYNTFGMESLQWISPLSSLKYLHLSGLNLSGETNWLHPMAMLPSLSNLIMSNCGLTNISSSLNYLNFSSSLVFLELSYNNFYSELPNWLFNLTSVMYVDLRGSHFYGEIPISLWRLRNLQSLYLLSNKLSGSVSYKLGQLEHLQLLDLSDNLLSGSIPSTLGNLSSLTYLDLSINHLSGHLPKSLGQLSNLESLNLKGNSLVGVITEETFSKLSSLDTLQLSSTGLGFDLDPKWVPPFQLSNLFLANVSLGPNFPTWLYTQKSLDSLDISSCGILSIDDEDMFWRLLGRIGNVDISNNSISGDLSEVTLNSTYINLDCNNFTGLLPHISSNVIFFSASHNSFSGSTFAFLCHTMSNEEHATQNLDLSDNLLTGELPDCWANWKQLFYLDLGNNKLTGEIPPSMATLSNLFFLDLQNNSFSGEFSINLLSISNLEYLILAENQFSGRLPNTMQPSLVTIQLRSNQFIGSIPPCICNLPSLMVLDLADNMLFGSIPHCIYNMTAMASDYENLHYVDINLIAKGKELRYAEHGRLRSIDLSYNSLSGEIPPELFSLILLWSLNLSRNHFLGKVPRQIGGLKSLECLDLSFNKLSGEIPQSISGLSFLSYLNLSYNNFIGQIPLGTQLQSFEASSFVGNPELCGAPLTKNCIREESKKPVLGKENNDDDDDEIFLKSLYLGMGVGFAIKFMWLYPSCSKDAIDEEWETQETPAKVTLLFQGNVLNPISMCSNNNKKVIRCNEKDRWVLSKFKAGVEDPYNRLFSWSNEEDCCAWIGVHCDNLTVAPFAPLKT</sequence>
<evidence type="ECO:0000256" key="8">
    <source>
        <dbReference type="ARBA" id="ARBA00022989"/>
    </source>
</evidence>
<comment type="similarity">
    <text evidence="2">Belongs to the RLP family.</text>
</comment>
<evidence type="ECO:0000256" key="5">
    <source>
        <dbReference type="ARBA" id="ARBA00022692"/>
    </source>
</evidence>
<dbReference type="Proteomes" id="UP000634136">
    <property type="component" value="Unassembled WGS sequence"/>
</dbReference>
<evidence type="ECO:0000313" key="16">
    <source>
        <dbReference type="Proteomes" id="UP000634136"/>
    </source>
</evidence>
<keyword evidence="7" id="KW-0677">Repeat</keyword>
<evidence type="ECO:0000313" key="15">
    <source>
        <dbReference type="EMBL" id="KAF7815749.1"/>
    </source>
</evidence>
<dbReference type="Gene3D" id="3.80.10.10">
    <property type="entry name" value="Ribonuclease Inhibitor"/>
    <property type="match status" value="4"/>
</dbReference>
<dbReference type="PRINTS" id="PR00019">
    <property type="entry name" value="LEURICHRPT"/>
</dbReference>
<feature type="domain" description="Leucine-rich repeat-containing N-terminal plant-type" evidence="13">
    <location>
        <begin position="874"/>
        <end position="911"/>
    </location>
</feature>
<evidence type="ECO:0000256" key="11">
    <source>
        <dbReference type="ARBA" id="ARBA00023180"/>
    </source>
</evidence>
<evidence type="ECO:0000256" key="6">
    <source>
        <dbReference type="ARBA" id="ARBA00022729"/>
    </source>
</evidence>
<dbReference type="SMART" id="SM00369">
    <property type="entry name" value="LRR_TYP"/>
    <property type="match status" value="9"/>
</dbReference>
<accession>A0A834WG11</accession>
<dbReference type="SUPFAM" id="SSF52058">
    <property type="entry name" value="L domain-like"/>
    <property type="match status" value="1"/>
</dbReference>
<dbReference type="AlphaFoldDB" id="A0A834WG11"/>
<dbReference type="InterPro" id="IPR013210">
    <property type="entry name" value="LRR_N_plant-typ"/>
</dbReference>
<comment type="subcellular location">
    <subcellularLocation>
        <location evidence="1">Cell membrane</location>
        <topology evidence="1">Single-pass type I membrane protein</topology>
    </subcellularLocation>
</comment>
<comment type="caution">
    <text evidence="15">The sequence shown here is derived from an EMBL/GenBank/DDBJ whole genome shotgun (WGS) entry which is preliminary data.</text>
</comment>
<dbReference type="InterPro" id="IPR046956">
    <property type="entry name" value="RLP23-like"/>
</dbReference>
<dbReference type="OrthoDB" id="1430395at2759"/>
<feature type="signal peptide" evidence="12">
    <location>
        <begin position="1"/>
        <end position="27"/>
    </location>
</feature>
<keyword evidence="8" id="KW-1133">Transmembrane helix</keyword>
<evidence type="ECO:0000256" key="3">
    <source>
        <dbReference type="ARBA" id="ARBA00022475"/>
    </source>
</evidence>
<feature type="domain" description="Leucine-rich repeat-containing N-terminal plant-type" evidence="13">
    <location>
        <begin position="38"/>
        <end position="76"/>
    </location>
</feature>
<feature type="chain" id="PRO_5032669349" evidence="12">
    <location>
        <begin position="28"/>
        <end position="923"/>
    </location>
</feature>
<evidence type="ECO:0000256" key="4">
    <source>
        <dbReference type="ARBA" id="ARBA00022614"/>
    </source>
</evidence>
<evidence type="ECO:0000256" key="10">
    <source>
        <dbReference type="ARBA" id="ARBA00023170"/>
    </source>
</evidence>
<proteinExistence type="inferred from homology"/>
<keyword evidence="11" id="KW-0325">Glycoprotein</keyword>
<dbReference type="FunFam" id="3.80.10.10:FF:000095">
    <property type="entry name" value="LRR receptor-like serine/threonine-protein kinase GSO1"/>
    <property type="match status" value="2"/>
</dbReference>
<keyword evidence="5" id="KW-0812">Transmembrane</keyword>
<evidence type="ECO:0000256" key="7">
    <source>
        <dbReference type="ARBA" id="ARBA00022737"/>
    </source>
</evidence>
<dbReference type="SUPFAM" id="SSF52047">
    <property type="entry name" value="RNI-like"/>
    <property type="match status" value="1"/>
</dbReference>
<dbReference type="Pfam" id="PF08263">
    <property type="entry name" value="LRRNT_2"/>
    <property type="match status" value="2"/>
</dbReference>
<reference evidence="15" key="1">
    <citation type="submission" date="2020-09" db="EMBL/GenBank/DDBJ databases">
        <title>Genome-Enabled Discovery of Anthraquinone Biosynthesis in Senna tora.</title>
        <authorList>
            <person name="Kang S.-H."/>
            <person name="Pandey R.P."/>
            <person name="Lee C.-M."/>
            <person name="Sim J.-S."/>
            <person name="Jeong J.-T."/>
            <person name="Choi B.-S."/>
            <person name="Jung M."/>
            <person name="Ginzburg D."/>
            <person name="Zhao K."/>
            <person name="Won S.Y."/>
            <person name="Oh T.-J."/>
            <person name="Yu Y."/>
            <person name="Kim N.-H."/>
            <person name="Lee O.R."/>
            <person name="Lee T.-H."/>
            <person name="Bashyal P."/>
            <person name="Kim T.-S."/>
            <person name="Lee W.-H."/>
            <person name="Kawkins C."/>
            <person name="Kim C.-K."/>
            <person name="Kim J.S."/>
            <person name="Ahn B.O."/>
            <person name="Rhee S.Y."/>
            <person name="Sohng J.K."/>
        </authorList>
    </citation>
    <scope>NUCLEOTIDE SEQUENCE</scope>
    <source>
        <tissue evidence="15">Leaf</tissue>
    </source>
</reference>
<dbReference type="Pfam" id="PF13855">
    <property type="entry name" value="LRR_8"/>
    <property type="match status" value="2"/>
</dbReference>
<dbReference type="InterPro" id="IPR003591">
    <property type="entry name" value="Leu-rich_rpt_typical-subtyp"/>
</dbReference>